<evidence type="ECO:0000259" key="1">
    <source>
        <dbReference type="SMART" id="SM00829"/>
    </source>
</evidence>
<dbReference type="KEGG" id="hhy:Halhy_4109"/>
<dbReference type="OrthoDB" id="648910at2"/>
<keyword evidence="3" id="KW-1185">Reference proteome</keyword>
<dbReference type="InterPro" id="IPR011032">
    <property type="entry name" value="GroES-like_sf"/>
</dbReference>
<dbReference type="PANTHER" id="PTHR11695">
    <property type="entry name" value="ALCOHOL DEHYDROGENASE RELATED"/>
    <property type="match status" value="1"/>
</dbReference>
<dbReference type="Pfam" id="PF08240">
    <property type="entry name" value="ADH_N"/>
    <property type="match status" value="1"/>
</dbReference>
<dbReference type="HOGENOM" id="CLU_026673_3_3_10"/>
<gene>
    <name evidence="2" type="ordered locus">Halhy_4109</name>
</gene>
<feature type="domain" description="Enoyl reductase (ER)" evidence="1">
    <location>
        <begin position="10"/>
        <end position="317"/>
    </location>
</feature>
<dbReference type="PANTHER" id="PTHR11695:SF648">
    <property type="entry name" value="ZINC-BINDING OXIDOREDUCTASE"/>
    <property type="match status" value="1"/>
</dbReference>
<name>F4L700_HALH1</name>
<dbReference type="SUPFAM" id="SSF50129">
    <property type="entry name" value="GroES-like"/>
    <property type="match status" value="1"/>
</dbReference>
<organism evidence="2 3">
    <name type="scientific">Haliscomenobacter hydrossis (strain ATCC 27775 / DSM 1100 / LMG 10767 / O)</name>
    <dbReference type="NCBI Taxonomy" id="760192"/>
    <lineage>
        <taxon>Bacteria</taxon>
        <taxon>Pseudomonadati</taxon>
        <taxon>Bacteroidota</taxon>
        <taxon>Saprospiria</taxon>
        <taxon>Saprospirales</taxon>
        <taxon>Haliscomenobacteraceae</taxon>
        <taxon>Haliscomenobacter</taxon>
    </lineage>
</organism>
<reference key="2">
    <citation type="submission" date="2011-04" db="EMBL/GenBank/DDBJ databases">
        <title>Complete sequence of chromosome of Haliscomenobacter hydrossis DSM 1100.</title>
        <authorList>
            <consortium name="US DOE Joint Genome Institute (JGI-PGF)"/>
            <person name="Lucas S."/>
            <person name="Han J."/>
            <person name="Lapidus A."/>
            <person name="Bruce D."/>
            <person name="Goodwin L."/>
            <person name="Pitluck S."/>
            <person name="Peters L."/>
            <person name="Kyrpides N."/>
            <person name="Mavromatis K."/>
            <person name="Ivanova N."/>
            <person name="Ovchinnikova G."/>
            <person name="Pagani I."/>
            <person name="Daligault H."/>
            <person name="Detter J.C."/>
            <person name="Han C."/>
            <person name="Land M."/>
            <person name="Hauser L."/>
            <person name="Markowitz V."/>
            <person name="Cheng J.-F."/>
            <person name="Hugenholtz P."/>
            <person name="Woyke T."/>
            <person name="Wu D."/>
            <person name="Verbarg S."/>
            <person name="Frueling A."/>
            <person name="Brambilla E."/>
            <person name="Klenk H.-P."/>
            <person name="Eisen J.A."/>
        </authorList>
    </citation>
    <scope>NUCLEOTIDE SEQUENCE</scope>
    <source>
        <strain>DSM 1100</strain>
    </source>
</reference>
<reference evidence="2 3" key="1">
    <citation type="journal article" date="2011" name="Stand. Genomic Sci.">
        <title>Complete genome sequence of Haliscomenobacter hydrossis type strain (O).</title>
        <authorList>
            <consortium name="US DOE Joint Genome Institute (JGI-PGF)"/>
            <person name="Daligault H."/>
            <person name="Lapidus A."/>
            <person name="Zeytun A."/>
            <person name="Nolan M."/>
            <person name="Lucas S."/>
            <person name="Del Rio T.G."/>
            <person name="Tice H."/>
            <person name="Cheng J.F."/>
            <person name="Tapia R."/>
            <person name="Han C."/>
            <person name="Goodwin L."/>
            <person name="Pitluck S."/>
            <person name="Liolios K."/>
            <person name="Pagani I."/>
            <person name="Ivanova N."/>
            <person name="Huntemann M."/>
            <person name="Mavromatis K."/>
            <person name="Mikhailova N."/>
            <person name="Pati A."/>
            <person name="Chen A."/>
            <person name="Palaniappan K."/>
            <person name="Land M."/>
            <person name="Hauser L."/>
            <person name="Brambilla E.M."/>
            <person name="Rohde M."/>
            <person name="Verbarg S."/>
            <person name="Goker M."/>
            <person name="Bristow J."/>
            <person name="Eisen J.A."/>
            <person name="Markowitz V."/>
            <person name="Hugenholtz P."/>
            <person name="Kyrpides N.C."/>
            <person name="Klenk H.P."/>
            <person name="Woyke T."/>
        </authorList>
    </citation>
    <scope>NUCLEOTIDE SEQUENCE [LARGE SCALE GENOMIC DNA]</scope>
    <source>
        <strain evidence="3">ATCC 27775 / DSM 1100 / LMG 10767 / O</strain>
    </source>
</reference>
<dbReference type="Gene3D" id="3.90.180.10">
    <property type="entry name" value="Medium-chain alcohol dehydrogenases, catalytic domain"/>
    <property type="match status" value="1"/>
</dbReference>
<dbReference type="InterPro" id="IPR013154">
    <property type="entry name" value="ADH-like_N"/>
</dbReference>
<dbReference type="InterPro" id="IPR036291">
    <property type="entry name" value="NAD(P)-bd_dom_sf"/>
</dbReference>
<dbReference type="STRING" id="760192.Halhy_4109"/>
<accession>F4L700</accession>
<dbReference type="SMART" id="SM00829">
    <property type="entry name" value="PKS_ER"/>
    <property type="match status" value="1"/>
</dbReference>
<dbReference type="Pfam" id="PF13602">
    <property type="entry name" value="ADH_zinc_N_2"/>
    <property type="match status" value="1"/>
</dbReference>
<dbReference type="InterPro" id="IPR050700">
    <property type="entry name" value="YIM1/Zinc_Alcohol_DH_Fams"/>
</dbReference>
<dbReference type="InterPro" id="IPR020843">
    <property type="entry name" value="ER"/>
</dbReference>
<sequence length="321" mass="34512">MKAAIRYQYGPPQLLSIGEVPQPVPEAHEILVRVYATTVNRTDCAVLTGWPLAIRAFTGLNKPKLPITGTDFAGQVEAVGQEVSNIKIGDKVWGFNDIGLESHAQYLCIAASGNVLAMPKNTSYEAAVASAEAAHYAVNFLNKIKLHAGQKVLVNGGTGAIGSAAIQLLKAMDVQVTAVCGTPHLAKIQALGADRVIDYTAEDFTQLNEQFDFVLDAVGKSTFFKCKRLLKPGGAYISSELGPGWQNIFLALTTPIIGGKKVIFPIPTDIKKSMLVVKELIEAGKFHPLMDRTYPLEKISEAFEYVGSGQKIGNVIIDLAD</sequence>
<dbReference type="CDD" id="cd08267">
    <property type="entry name" value="MDR1"/>
    <property type="match status" value="1"/>
</dbReference>
<dbReference type="AlphaFoldDB" id="F4L700"/>
<proteinExistence type="predicted"/>
<evidence type="ECO:0000313" key="2">
    <source>
        <dbReference type="EMBL" id="AEE51955.1"/>
    </source>
</evidence>
<dbReference type="GO" id="GO:0016491">
    <property type="term" value="F:oxidoreductase activity"/>
    <property type="evidence" value="ECO:0007669"/>
    <property type="project" value="InterPro"/>
</dbReference>
<dbReference type="Proteomes" id="UP000008461">
    <property type="component" value="Chromosome"/>
</dbReference>
<dbReference type="SUPFAM" id="SSF51735">
    <property type="entry name" value="NAD(P)-binding Rossmann-fold domains"/>
    <property type="match status" value="1"/>
</dbReference>
<protein>
    <submittedName>
        <fullName evidence="2">Alcohol dehydrogenase zinc-binding domain protein</fullName>
    </submittedName>
</protein>
<evidence type="ECO:0000313" key="3">
    <source>
        <dbReference type="Proteomes" id="UP000008461"/>
    </source>
</evidence>
<dbReference type="RefSeq" id="WP_013766493.1">
    <property type="nucleotide sequence ID" value="NC_015510.1"/>
</dbReference>
<dbReference type="eggNOG" id="COG0604">
    <property type="taxonomic scope" value="Bacteria"/>
</dbReference>
<dbReference type="Gene3D" id="3.40.50.720">
    <property type="entry name" value="NAD(P)-binding Rossmann-like Domain"/>
    <property type="match status" value="1"/>
</dbReference>
<dbReference type="EMBL" id="CP002691">
    <property type="protein sequence ID" value="AEE51955.1"/>
    <property type="molecule type" value="Genomic_DNA"/>
</dbReference>